<organism evidence="1 2">
    <name type="scientific">Bosea rubneri</name>
    <dbReference type="NCBI Taxonomy" id="3075434"/>
    <lineage>
        <taxon>Bacteria</taxon>
        <taxon>Pseudomonadati</taxon>
        <taxon>Pseudomonadota</taxon>
        <taxon>Alphaproteobacteria</taxon>
        <taxon>Hyphomicrobiales</taxon>
        <taxon>Boseaceae</taxon>
        <taxon>Bosea</taxon>
    </lineage>
</organism>
<dbReference type="RefSeq" id="WP_316020193.1">
    <property type="nucleotide sequence ID" value="NZ_JAWDID010000040.1"/>
</dbReference>
<dbReference type="Pfam" id="PF06776">
    <property type="entry name" value="IalB"/>
    <property type="match status" value="1"/>
</dbReference>
<evidence type="ECO:0000313" key="1">
    <source>
        <dbReference type="EMBL" id="MDU0342418.1"/>
    </source>
</evidence>
<dbReference type="InterPro" id="IPR038696">
    <property type="entry name" value="IalB_sf"/>
</dbReference>
<dbReference type="Gene3D" id="2.60.40.1880">
    <property type="entry name" value="Invasion associated locus B (IalB) protein"/>
    <property type="match status" value="1"/>
</dbReference>
<gene>
    <name evidence="1" type="ORF">RKE40_21180</name>
</gene>
<reference evidence="1 2" key="1">
    <citation type="submission" date="2023-09" db="EMBL/GenBank/DDBJ databases">
        <title>Whole genome shotgun sequencing (WGS) of Bosea sp. ZW T0_25, isolated from stored onions (Allium cepa).</title>
        <authorList>
            <person name="Stoll D.A."/>
            <person name="Huch M."/>
        </authorList>
    </citation>
    <scope>NUCLEOTIDE SEQUENCE [LARGE SCALE GENOMIC DNA]</scope>
    <source>
        <strain evidence="1 2">ZW T0_25</strain>
    </source>
</reference>
<accession>A0ABU3SC99</accession>
<protein>
    <submittedName>
        <fullName evidence="1">Invasion associated locus B family protein</fullName>
    </submittedName>
</protein>
<keyword evidence="2" id="KW-1185">Reference proteome</keyword>
<name>A0ABU3SC99_9HYPH</name>
<proteinExistence type="predicted"/>
<sequence>MAGRAGANRCGTGRLTRIVATRIFDDLFYASLITEVSSLAQAKGDEAMMRLTAPAVFLLLAAAGTAQASPAKSMGQFKDWNAASYQNGNSQRCYITSTPTTAKPDQLRHGDVFFFVQTSDGKASNTETSFQTGYEFAKDSVVRITIGDAEFQMLTLGKGAWLNRLENETNLLAAMKAGSSMVLEATSARGNDTSYTFSLDGVTAASRLLDQCS</sequence>
<comment type="caution">
    <text evidence="1">The sequence shown here is derived from an EMBL/GenBank/DDBJ whole genome shotgun (WGS) entry which is preliminary data.</text>
</comment>
<evidence type="ECO:0000313" key="2">
    <source>
        <dbReference type="Proteomes" id="UP001254257"/>
    </source>
</evidence>
<dbReference type="Proteomes" id="UP001254257">
    <property type="component" value="Unassembled WGS sequence"/>
</dbReference>
<dbReference type="InterPro" id="IPR010642">
    <property type="entry name" value="Invasion_prot_B"/>
</dbReference>
<dbReference type="EMBL" id="JAWDID010000040">
    <property type="protein sequence ID" value="MDU0342418.1"/>
    <property type="molecule type" value="Genomic_DNA"/>
</dbReference>